<proteinExistence type="inferred from homology"/>
<dbReference type="InterPro" id="IPR000070">
    <property type="entry name" value="Pectinesterase_cat"/>
</dbReference>
<reference evidence="7" key="1">
    <citation type="submission" date="2019-10" db="EMBL/GenBank/DDBJ databases">
        <authorList>
            <consortium name="DOE Joint Genome Institute"/>
            <person name="Kuo A."/>
            <person name="Miyauchi S."/>
            <person name="Kiss E."/>
            <person name="Drula E."/>
            <person name="Kohler A."/>
            <person name="Sanchez-Garcia M."/>
            <person name="Andreopoulos B."/>
            <person name="Barry K.W."/>
            <person name="Bonito G."/>
            <person name="Buee M."/>
            <person name="Carver A."/>
            <person name="Chen C."/>
            <person name="Cichocki N."/>
            <person name="Clum A."/>
            <person name="Culley D."/>
            <person name="Crous P.W."/>
            <person name="Fauchery L."/>
            <person name="Girlanda M."/>
            <person name="Hayes R."/>
            <person name="Keri Z."/>
            <person name="LaButti K."/>
            <person name="Lipzen A."/>
            <person name="Lombard V."/>
            <person name="Magnuson J."/>
            <person name="Maillard F."/>
            <person name="Morin E."/>
            <person name="Murat C."/>
            <person name="Nolan M."/>
            <person name="Ohm R."/>
            <person name="Pangilinan J."/>
            <person name="Pereira M."/>
            <person name="Perotto S."/>
            <person name="Peter M."/>
            <person name="Riley R."/>
            <person name="Sitrit Y."/>
            <person name="Stielow B."/>
            <person name="Szollosi G."/>
            <person name="Zifcakova L."/>
            <person name="Stursova M."/>
            <person name="Spatafora J.W."/>
            <person name="Tedersoo L."/>
            <person name="Vaario L.-M."/>
            <person name="Yamada A."/>
            <person name="Yan M."/>
            <person name="Wang P."/>
            <person name="Xu J."/>
            <person name="Bruns T."/>
            <person name="Baldrian P."/>
            <person name="Vilgalys R."/>
            <person name="Henrissat B."/>
            <person name="Grigoriev I.V."/>
            <person name="Hibbett D."/>
            <person name="Nagy L.G."/>
            <person name="Martin F.M."/>
        </authorList>
    </citation>
    <scope>NUCLEOTIDE SEQUENCE</scope>
    <source>
        <strain evidence="7">BED1</strain>
    </source>
</reference>
<dbReference type="GO" id="GO:0045490">
    <property type="term" value="P:pectin catabolic process"/>
    <property type="evidence" value="ECO:0007669"/>
    <property type="project" value="TreeGrafter"/>
</dbReference>
<keyword evidence="9" id="KW-1185">Reference proteome</keyword>
<dbReference type="GO" id="GO:0042545">
    <property type="term" value="P:cell wall modification"/>
    <property type="evidence" value="ECO:0007669"/>
    <property type="project" value="InterPro"/>
</dbReference>
<evidence type="ECO:0000259" key="6">
    <source>
        <dbReference type="Pfam" id="PF01095"/>
    </source>
</evidence>
<feature type="domain" description="Pectinesterase catalytic" evidence="6">
    <location>
        <begin position="70"/>
        <end position="358"/>
    </location>
</feature>
<name>A0AAD4BG97_BOLED</name>
<gene>
    <name evidence="8" type="ORF">L210DRAFT_3539953</name>
    <name evidence="7" type="ORF">L210DRAFT_3565963</name>
</gene>
<dbReference type="SUPFAM" id="SSF51126">
    <property type="entry name" value="Pectin lyase-like"/>
    <property type="match status" value="1"/>
</dbReference>
<evidence type="ECO:0000256" key="2">
    <source>
        <dbReference type="ARBA" id="ARBA00008891"/>
    </source>
</evidence>
<dbReference type="EMBL" id="WHUW01000086">
    <property type="protein sequence ID" value="KAF8426498.1"/>
    <property type="molecule type" value="Genomic_DNA"/>
</dbReference>
<dbReference type="PANTHER" id="PTHR31321:SF137">
    <property type="entry name" value="PECTIN METHYL ESTERASE (EUROFUNG)"/>
    <property type="match status" value="1"/>
</dbReference>
<dbReference type="AlphaFoldDB" id="A0AAD4BG97"/>
<protein>
    <recommendedName>
        <fullName evidence="3">pectinesterase</fullName>
        <ecNumber evidence="3">3.1.1.11</ecNumber>
    </recommendedName>
</protein>
<organism evidence="7 9">
    <name type="scientific">Boletus edulis BED1</name>
    <dbReference type="NCBI Taxonomy" id="1328754"/>
    <lineage>
        <taxon>Eukaryota</taxon>
        <taxon>Fungi</taxon>
        <taxon>Dikarya</taxon>
        <taxon>Basidiomycota</taxon>
        <taxon>Agaricomycotina</taxon>
        <taxon>Agaricomycetes</taxon>
        <taxon>Agaricomycetidae</taxon>
        <taxon>Boletales</taxon>
        <taxon>Boletineae</taxon>
        <taxon>Boletaceae</taxon>
        <taxon>Boletoideae</taxon>
        <taxon>Boletus</taxon>
    </lineage>
</organism>
<dbReference type="InterPro" id="IPR012334">
    <property type="entry name" value="Pectin_lyas_fold"/>
</dbReference>
<evidence type="ECO:0000313" key="7">
    <source>
        <dbReference type="EMBL" id="KAF8426498.1"/>
    </source>
</evidence>
<evidence type="ECO:0000256" key="1">
    <source>
        <dbReference type="ARBA" id="ARBA00005184"/>
    </source>
</evidence>
<evidence type="ECO:0000313" key="8">
    <source>
        <dbReference type="EMBL" id="KAF8440554.1"/>
    </source>
</evidence>
<comment type="similarity">
    <text evidence="2">Belongs to the pectinesterase family.</text>
</comment>
<accession>A0AAD4BG97</accession>
<comment type="pathway">
    <text evidence="1">Glycan metabolism; pectin degradation; 2-dehydro-3-deoxy-D-gluconate from pectin: step 1/5.</text>
</comment>
<comment type="caution">
    <text evidence="7">The sequence shown here is derived from an EMBL/GenBank/DDBJ whole genome shotgun (WGS) entry which is preliminary data.</text>
</comment>
<keyword evidence="4" id="KW-0378">Hydrolase</keyword>
<dbReference type="InterPro" id="IPR011050">
    <property type="entry name" value="Pectin_lyase_fold/virulence"/>
</dbReference>
<dbReference type="Pfam" id="PF01095">
    <property type="entry name" value="Pectinesterase"/>
    <property type="match status" value="1"/>
</dbReference>
<reference evidence="7" key="2">
    <citation type="journal article" date="2020" name="Nat. Commun.">
        <title>Large-scale genome sequencing of mycorrhizal fungi provides insights into the early evolution of symbiotic traits.</title>
        <authorList>
            <person name="Miyauchi S."/>
            <person name="Kiss E."/>
            <person name="Kuo A."/>
            <person name="Drula E."/>
            <person name="Kohler A."/>
            <person name="Sanchez-Garcia M."/>
            <person name="Morin E."/>
            <person name="Andreopoulos B."/>
            <person name="Barry K.W."/>
            <person name="Bonito G."/>
            <person name="Buee M."/>
            <person name="Carver A."/>
            <person name="Chen C."/>
            <person name="Cichocki N."/>
            <person name="Clum A."/>
            <person name="Culley D."/>
            <person name="Crous P.W."/>
            <person name="Fauchery L."/>
            <person name="Girlanda M."/>
            <person name="Hayes R.D."/>
            <person name="Keri Z."/>
            <person name="LaButti K."/>
            <person name="Lipzen A."/>
            <person name="Lombard V."/>
            <person name="Magnuson J."/>
            <person name="Maillard F."/>
            <person name="Murat C."/>
            <person name="Nolan M."/>
            <person name="Ohm R.A."/>
            <person name="Pangilinan J."/>
            <person name="Pereira M.F."/>
            <person name="Perotto S."/>
            <person name="Peter M."/>
            <person name="Pfister S."/>
            <person name="Riley R."/>
            <person name="Sitrit Y."/>
            <person name="Stielow J.B."/>
            <person name="Szollosi G."/>
            <person name="Zifcakova L."/>
            <person name="Stursova M."/>
            <person name="Spatafora J.W."/>
            <person name="Tedersoo L."/>
            <person name="Vaario L.M."/>
            <person name="Yamada A."/>
            <person name="Yan M."/>
            <person name="Wang P."/>
            <person name="Xu J."/>
            <person name="Bruns T."/>
            <person name="Baldrian P."/>
            <person name="Vilgalys R."/>
            <person name="Dunand C."/>
            <person name="Henrissat B."/>
            <person name="Grigoriev I.V."/>
            <person name="Hibbett D."/>
            <person name="Nagy L.G."/>
            <person name="Martin F.M."/>
        </authorList>
    </citation>
    <scope>NUCLEOTIDE SEQUENCE</scope>
    <source>
        <strain evidence="7">BED1</strain>
    </source>
</reference>
<evidence type="ECO:0000256" key="5">
    <source>
        <dbReference type="ARBA" id="ARBA00023085"/>
    </source>
</evidence>
<evidence type="ECO:0000256" key="3">
    <source>
        <dbReference type="ARBA" id="ARBA00013229"/>
    </source>
</evidence>
<evidence type="ECO:0000313" key="9">
    <source>
        <dbReference type="Proteomes" id="UP001194468"/>
    </source>
</evidence>
<dbReference type="GO" id="GO:0030599">
    <property type="term" value="F:pectinesterase activity"/>
    <property type="evidence" value="ECO:0007669"/>
    <property type="project" value="UniProtKB-EC"/>
</dbReference>
<dbReference type="Proteomes" id="UP001194468">
    <property type="component" value="Unassembled WGS sequence"/>
</dbReference>
<dbReference type="EC" id="3.1.1.11" evidence="3"/>
<dbReference type="Gene3D" id="2.160.20.10">
    <property type="entry name" value="Single-stranded right-handed beta-helix, Pectin lyase-like"/>
    <property type="match status" value="1"/>
</dbReference>
<evidence type="ECO:0000256" key="4">
    <source>
        <dbReference type="ARBA" id="ARBA00022801"/>
    </source>
</evidence>
<dbReference type="PANTHER" id="PTHR31321">
    <property type="entry name" value="ACYL-COA THIOESTER HYDROLASE YBHC-RELATED"/>
    <property type="match status" value="1"/>
</dbReference>
<dbReference type="EMBL" id="WHUW01000012">
    <property type="protein sequence ID" value="KAF8440554.1"/>
    <property type="molecule type" value="Genomic_DNA"/>
</dbReference>
<keyword evidence="5" id="KW-0063">Aspartyl esterase</keyword>
<sequence length="386" mass="42014">MTSILAQRCCSYPPLSPLLDMKSLPPIFLCLAVLFRLVPSLSPAYLPCQLQEPTGESALAGCPEGTLYVSSTDPTADFSSVQEAINILPDTGKAVILIGKGQYFEMVNVTRCAPLVLLGQLDPTTAFIQAGNASQRNLVHIWNNLYVKDGMTDEETATLTVRTSHGRNVDFKAYNIDFENRAANYSISQALVTAITRANASFYGCTFASWQDTWYTGHGGNTYVVDSIIYGQTDYLFGSGTAWFKSVILANRGCGGGITAWRGTPGTTNGIYIANSSIIRSPDVGSTIVTTGRCSLGRPWNKYAVAIFLHNYMDDSIRPSGFIAWAEVGPVPNTTFYAEFDSYGPGGNTSARVKQDHILSLEGSQAYRLEAVFQETPGWIDFGYCY</sequence>